<evidence type="ECO:0000313" key="3">
    <source>
        <dbReference type="Proteomes" id="UP000223596"/>
    </source>
</evidence>
<feature type="domain" description="Copper amine oxidase-like N-terminal" evidence="1">
    <location>
        <begin position="26"/>
        <end position="92"/>
    </location>
</feature>
<dbReference type="AlphaFoldDB" id="A0AB36TIQ6"/>
<dbReference type="SUPFAM" id="SSF55383">
    <property type="entry name" value="Copper amine oxidase, domain N"/>
    <property type="match status" value="2"/>
</dbReference>
<dbReference type="GeneID" id="35804938"/>
<protein>
    <submittedName>
        <fullName evidence="2">Copper amine oxidase-like protein</fullName>
    </submittedName>
</protein>
<dbReference type="EMBL" id="PDBW01000001">
    <property type="protein sequence ID" value="PFH03742.1"/>
    <property type="molecule type" value="Genomic_DNA"/>
</dbReference>
<feature type="domain" description="Copper amine oxidase-like N-terminal" evidence="1">
    <location>
        <begin position="124"/>
        <end position="191"/>
    </location>
</feature>
<dbReference type="Pfam" id="PF07833">
    <property type="entry name" value="Cu_amine_oxidN1"/>
    <property type="match status" value="2"/>
</dbReference>
<sequence>MNSKGFVSLLVSILLIAVSVIAPVGVFAQNQGKTIVLQVNNTVATVNNESVTLDAAPYIDESSGRTLVPIRFISESMGYSVTWDDEEKTVRILNKVDMNTIDESEVDETTGTSVEYFRSWNTYKYIKLKIGSNVAEICDNYIIGEYVEMTEVPIDQAPVIKNGRTMIPIRFVAEQMNLKVDWDGKTKKITISSTGEEYVPAAIETALEKIAVSGTSDTEKTEDDPAYIKSKEPQNYFLKIEKQGFEYSVDLAVQSSEGTEAVLNGTVIGLKEDKACFTYTLNNQKNYKYDGVIQATDNGIIVNYTNEKGEKCSVTFAAN</sequence>
<reference evidence="2 3" key="1">
    <citation type="submission" date="2017-09" db="EMBL/GenBank/DDBJ databases">
        <title>Evaluation of Pacific Biosciences Sequencing Technology to Finishing C. thermocellum Genome Sequences.</title>
        <authorList>
            <person name="Brown S."/>
        </authorList>
    </citation>
    <scope>NUCLEOTIDE SEQUENCE [LARGE SCALE GENOMIC DNA]</scope>
    <source>
        <strain evidence="2 3">AD2</strain>
    </source>
</reference>
<evidence type="ECO:0000313" key="2">
    <source>
        <dbReference type="EMBL" id="PFH03742.1"/>
    </source>
</evidence>
<name>A0AB36TIQ6_ACETH</name>
<dbReference type="RefSeq" id="WP_003520661.1">
    <property type="nucleotide sequence ID" value="NZ_CP013828.1"/>
</dbReference>
<dbReference type="Proteomes" id="UP000223596">
    <property type="component" value="Unassembled WGS sequence"/>
</dbReference>
<evidence type="ECO:0000259" key="1">
    <source>
        <dbReference type="Pfam" id="PF07833"/>
    </source>
</evidence>
<proteinExistence type="predicted"/>
<comment type="caution">
    <text evidence="2">The sequence shown here is derived from an EMBL/GenBank/DDBJ whole genome shotgun (WGS) entry which is preliminary data.</text>
</comment>
<dbReference type="InterPro" id="IPR036582">
    <property type="entry name" value="Mao_N_sf"/>
</dbReference>
<organism evidence="2 3">
    <name type="scientific">Acetivibrio thermocellus AD2</name>
    <dbReference type="NCBI Taxonomy" id="1138384"/>
    <lineage>
        <taxon>Bacteria</taxon>
        <taxon>Bacillati</taxon>
        <taxon>Bacillota</taxon>
        <taxon>Clostridia</taxon>
        <taxon>Eubacteriales</taxon>
        <taxon>Oscillospiraceae</taxon>
        <taxon>Acetivibrio</taxon>
    </lineage>
</organism>
<gene>
    <name evidence="2" type="ORF">M972_112556</name>
</gene>
<dbReference type="Gene3D" id="3.30.457.10">
    <property type="entry name" value="Copper amine oxidase-like, N-terminal domain"/>
    <property type="match status" value="1"/>
</dbReference>
<accession>A0AB36TIQ6</accession>
<dbReference type="InterPro" id="IPR012854">
    <property type="entry name" value="Cu_amine_oxidase-like_N"/>
</dbReference>